<dbReference type="AlphaFoldDB" id="A0AAV2TCZ6"/>
<organism evidence="2 3">
    <name type="scientific">Calicophoron daubneyi</name>
    <name type="common">Rumen fluke</name>
    <name type="synonym">Paramphistomum daubneyi</name>
    <dbReference type="NCBI Taxonomy" id="300641"/>
    <lineage>
        <taxon>Eukaryota</taxon>
        <taxon>Metazoa</taxon>
        <taxon>Spiralia</taxon>
        <taxon>Lophotrochozoa</taxon>
        <taxon>Platyhelminthes</taxon>
        <taxon>Trematoda</taxon>
        <taxon>Digenea</taxon>
        <taxon>Plagiorchiida</taxon>
        <taxon>Pronocephalata</taxon>
        <taxon>Paramphistomoidea</taxon>
        <taxon>Paramphistomidae</taxon>
        <taxon>Calicophoron</taxon>
    </lineage>
</organism>
<accession>A0AAV2TCZ6</accession>
<dbReference type="EMBL" id="CAXLJL010000179">
    <property type="protein sequence ID" value="CAL5134146.1"/>
    <property type="molecule type" value="Genomic_DNA"/>
</dbReference>
<keyword evidence="1" id="KW-1133">Transmembrane helix</keyword>
<reference evidence="2" key="1">
    <citation type="submission" date="2024-06" db="EMBL/GenBank/DDBJ databases">
        <authorList>
            <person name="Liu X."/>
            <person name="Lenzi L."/>
            <person name="Haldenby T S."/>
            <person name="Uol C."/>
        </authorList>
    </citation>
    <scope>NUCLEOTIDE SEQUENCE</scope>
</reference>
<feature type="transmembrane region" description="Helical" evidence="1">
    <location>
        <begin position="7"/>
        <end position="27"/>
    </location>
</feature>
<sequence>MFGSGSLILVASLSISFGIIPMCSYVKITDSSLTYNQKIFFAMEIVAVILMCFTLVIALVTCCNSDLDPCIGFIEVVISGIALIFYICALIFMWKFNCCSGKFSLPDTAWVFGGLLCSNYCAISAFGTIKKVAEYRR</sequence>
<evidence type="ECO:0000313" key="2">
    <source>
        <dbReference type="EMBL" id="CAL5134146.1"/>
    </source>
</evidence>
<keyword evidence="1" id="KW-0472">Membrane</keyword>
<feature type="transmembrane region" description="Helical" evidence="1">
    <location>
        <begin position="39"/>
        <end position="60"/>
    </location>
</feature>
<evidence type="ECO:0000313" key="3">
    <source>
        <dbReference type="Proteomes" id="UP001497525"/>
    </source>
</evidence>
<keyword evidence="1" id="KW-0812">Transmembrane</keyword>
<evidence type="ECO:0008006" key="4">
    <source>
        <dbReference type="Google" id="ProtNLM"/>
    </source>
</evidence>
<dbReference type="Proteomes" id="UP001497525">
    <property type="component" value="Unassembled WGS sequence"/>
</dbReference>
<protein>
    <recommendedName>
        <fullName evidence="4">MARVEL domain-containing protein</fullName>
    </recommendedName>
</protein>
<name>A0AAV2TCZ6_CALDB</name>
<feature type="transmembrane region" description="Helical" evidence="1">
    <location>
        <begin position="109"/>
        <end position="129"/>
    </location>
</feature>
<feature type="transmembrane region" description="Helical" evidence="1">
    <location>
        <begin position="72"/>
        <end position="94"/>
    </location>
</feature>
<gene>
    <name evidence="2" type="ORF">CDAUBV1_LOCUS7371</name>
</gene>
<proteinExistence type="predicted"/>
<comment type="caution">
    <text evidence="2">The sequence shown here is derived from an EMBL/GenBank/DDBJ whole genome shotgun (WGS) entry which is preliminary data.</text>
</comment>
<evidence type="ECO:0000256" key="1">
    <source>
        <dbReference type="SAM" id="Phobius"/>
    </source>
</evidence>